<dbReference type="PRINTS" id="PR00120">
    <property type="entry name" value="HATPASE"/>
</dbReference>
<gene>
    <name evidence="12" type="ORF">J113_03030</name>
</gene>
<dbReference type="InterPro" id="IPR023299">
    <property type="entry name" value="ATPase_P-typ_cyto_dom_N"/>
</dbReference>
<keyword evidence="4" id="KW-0479">Metal-binding</keyword>
<dbReference type="GO" id="GO:0005388">
    <property type="term" value="F:P-type calcium transporter activity"/>
    <property type="evidence" value="ECO:0007669"/>
    <property type="project" value="TreeGrafter"/>
</dbReference>
<dbReference type="EMBL" id="CP005386">
    <property type="protein sequence ID" value="AGL25890.1"/>
    <property type="molecule type" value="Genomic_DNA"/>
</dbReference>
<dbReference type="InterPro" id="IPR023214">
    <property type="entry name" value="HAD_sf"/>
</dbReference>
<dbReference type="GO" id="GO:0005886">
    <property type="term" value="C:plasma membrane"/>
    <property type="evidence" value="ECO:0007669"/>
    <property type="project" value="TreeGrafter"/>
</dbReference>
<evidence type="ECO:0000256" key="3">
    <source>
        <dbReference type="ARBA" id="ARBA00022692"/>
    </source>
</evidence>
<keyword evidence="2" id="KW-1003">Cell membrane</keyword>
<dbReference type="GO" id="GO:0005524">
    <property type="term" value="F:ATP binding"/>
    <property type="evidence" value="ECO:0007669"/>
    <property type="project" value="InterPro"/>
</dbReference>
<sequence length="485" mass="50574">MSGTELTVKGAPEVVLAACEGIGSSMDDAVAELAANGLRVIAVAHRQLTAQQAQSVVDDPDEIARLCRDELSLVGFLGLSDTPRAQAAALLADLHEHDLDIRLITGDHPITAAAIAEELGMQVSPEQVISGAEWDALSRKDQERAVAERVIFARMTPENKVQIVQTLEHSGRVCAMVGDGSNDAAAIRAATVGIGVVAHGSDPARVAADLVLVDGRSIAGRNPGRTPALAAGASGSVCAARRQRGRGGLCHHRQRYHRDLAVEHPSAAAGEHADHHCPRRRSLSKPSDPVTPATRGPDQRELWRAVGIRGATTAAAATVAWVMAGFTGLPRRASTVALVALVAAQLGQTLVDSHAWLVVLTALGSLAALATLISIPVVSQLLGCTPLDPLGWAQATAAATAATVAVAVLNRVLTGRDKSGQPNPQPPETDALSRDASPGAPPGPRRRRRATARRKAPVKAPSATRQTTKPKGPPAHRSSSTYPRR</sequence>
<organism evidence="12 13">
    <name type="scientific">Mycobacterium tuberculosis CAS/NITR204</name>
    <dbReference type="NCBI Taxonomy" id="1310114"/>
    <lineage>
        <taxon>Bacteria</taxon>
        <taxon>Bacillati</taxon>
        <taxon>Actinomycetota</taxon>
        <taxon>Actinomycetes</taxon>
        <taxon>Mycobacteriales</taxon>
        <taxon>Mycobacteriaceae</taxon>
        <taxon>Mycobacterium</taxon>
        <taxon>Mycobacterium tuberculosis complex</taxon>
    </lineage>
</organism>
<protein>
    <recommendedName>
        <fullName evidence="11">Cation-transporting P-type ATPase C-terminal domain-containing protein</fullName>
    </recommendedName>
</protein>
<evidence type="ECO:0000313" key="13">
    <source>
        <dbReference type="Proteomes" id="UP000013548"/>
    </source>
</evidence>
<evidence type="ECO:0000256" key="10">
    <source>
        <dbReference type="SAM" id="Phobius"/>
    </source>
</evidence>
<proteinExistence type="predicted"/>
<feature type="region of interest" description="Disordered" evidence="9">
    <location>
        <begin position="415"/>
        <end position="485"/>
    </location>
</feature>
<evidence type="ECO:0000259" key="11">
    <source>
        <dbReference type="Pfam" id="PF00689"/>
    </source>
</evidence>
<evidence type="ECO:0000256" key="8">
    <source>
        <dbReference type="ARBA" id="ARBA00049360"/>
    </source>
</evidence>
<dbReference type="AlphaFoldDB" id="R4M555"/>
<feature type="transmembrane region" description="Helical" evidence="10">
    <location>
        <begin position="355"/>
        <end position="378"/>
    </location>
</feature>
<dbReference type="HOGENOM" id="CLU_002360_10_0_11"/>
<evidence type="ECO:0000256" key="2">
    <source>
        <dbReference type="ARBA" id="ARBA00022475"/>
    </source>
</evidence>
<dbReference type="InterPro" id="IPR001757">
    <property type="entry name" value="P_typ_ATPase"/>
</dbReference>
<dbReference type="PRINTS" id="PR00119">
    <property type="entry name" value="CATATPASE"/>
</dbReference>
<accession>R4M555</accession>
<dbReference type="PANTHER" id="PTHR24093">
    <property type="entry name" value="CATION TRANSPORTING ATPASE"/>
    <property type="match status" value="1"/>
</dbReference>
<feature type="transmembrane region" description="Helical" evidence="10">
    <location>
        <begin position="390"/>
        <end position="409"/>
    </location>
</feature>
<dbReference type="InterPro" id="IPR023298">
    <property type="entry name" value="ATPase_P-typ_TM_dom_sf"/>
</dbReference>
<dbReference type="SUPFAM" id="SSF81660">
    <property type="entry name" value="Metal cation-transporting ATPase, ATP-binding domain N"/>
    <property type="match status" value="1"/>
</dbReference>
<comment type="subcellular location">
    <subcellularLocation>
        <location evidence="1">Membrane</location>
    </subcellularLocation>
</comment>
<keyword evidence="3 10" id="KW-0812">Transmembrane</keyword>
<comment type="catalytic activity">
    <reaction evidence="8">
        <text>ATP + H2O = ADP + phosphate + H(+)</text>
        <dbReference type="Rhea" id="RHEA:13065"/>
        <dbReference type="ChEBI" id="CHEBI:15377"/>
        <dbReference type="ChEBI" id="CHEBI:15378"/>
        <dbReference type="ChEBI" id="CHEBI:30616"/>
        <dbReference type="ChEBI" id="CHEBI:43474"/>
        <dbReference type="ChEBI" id="CHEBI:456216"/>
    </reaction>
</comment>
<evidence type="ECO:0000256" key="7">
    <source>
        <dbReference type="ARBA" id="ARBA00023136"/>
    </source>
</evidence>
<dbReference type="GO" id="GO:0046872">
    <property type="term" value="F:metal ion binding"/>
    <property type="evidence" value="ECO:0007669"/>
    <property type="project" value="UniProtKB-KW"/>
</dbReference>
<dbReference type="SUPFAM" id="SSF56784">
    <property type="entry name" value="HAD-like"/>
    <property type="match status" value="1"/>
</dbReference>
<dbReference type="KEGG" id="mtuc:J113_03030"/>
<dbReference type="NCBIfam" id="TIGR01494">
    <property type="entry name" value="ATPase_P-type"/>
    <property type="match status" value="1"/>
</dbReference>
<name>R4M555_MYCTX</name>
<feature type="compositionally biased region" description="Basic residues" evidence="9">
    <location>
        <begin position="444"/>
        <end position="457"/>
    </location>
</feature>
<dbReference type="InterPro" id="IPR006068">
    <property type="entry name" value="ATPase_P-typ_cation-transptr_C"/>
</dbReference>
<dbReference type="PANTHER" id="PTHR24093:SF513">
    <property type="entry name" value="CATION-TRANSPORTING ATPASE I-RELATED"/>
    <property type="match status" value="1"/>
</dbReference>
<dbReference type="Pfam" id="PF00689">
    <property type="entry name" value="Cation_ATPase_C"/>
    <property type="match status" value="1"/>
</dbReference>
<dbReference type="InterPro" id="IPR036412">
    <property type="entry name" value="HAD-like_sf"/>
</dbReference>
<dbReference type="Gene3D" id="3.40.1110.10">
    <property type="entry name" value="Calcium-transporting ATPase, cytoplasmic domain N"/>
    <property type="match status" value="1"/>
</dbReference>
<keyword evidence="6 10" id="KW-1133">Transmembrane helix</keyword>
<keyword evidence="7 10" id="KW-0472">Membrane</keyword>
<evidence type="ECO:0000256" key="9">
    <source>
        <dbReference type="SAM" id="MobiDB-lite"/>
    </source>
</evidence>
<dbReference type="Proteomes" id="UP000013548">
    <property type="component" value="Chromosome"/>
</dbReference>
<dbReference type="SUPFAM" id="SSF81665">
    <property type="entry name" value="Calcium ATPase, transmembrane domain M"/>
    <property type="match status" value="1"/>
</dbReference>
<dbReference type="GO" id="GO:0016887">
    <property type="term" value="F:ATP hydrolysis activity"/>
    <property type="evidence" value="ECO:0007669"/>
    <property type="project" value="InterPro"/>
</dbReference>
<keyword evidence="5" id="KW-0460">Magnesium</keyword>
<evidence type="ECO:0000256" key="4">
    <source>
        <dbReference type="ARBA" id="ARBA00022723"/>
    </source>
</evidence>
<evidence type="ECO:0000256" key="6">
    <source>
        <dbReference type="ARBA" id="ARBA00022989"/>
    </source>
</evidence>
<evidence type="ECO:0000256" key="5">
    <source>
        <dbReference type="ARBA" id="ARBA00022842"/>
    </source>
</evidence>
<dbReference type="Pfam" id="PF00702">
    <property type="entry name" value="Hydrolase"/>
    <property type="match status" value="1"/>
</dbReference>
<reference evidence="12 13" key="1">
    <citation type="journal article" date="2013" name="Genome Announc.">
        <title>Whole-Genome Sequences of Four Clinical Isolates of Mycobacterium tuberculosis from Tamil Nadu, South India.</title>
        <authorList>
            <person name="Narayanan S."/>
            <person name="Deshpande U."/>
        </authorList>
    </citation>
    <scope>NUCLEOTIDE SEQUENCE [LARGE SCALE GENOMIC DNA]</scope>
    <source>
        <strain evidence="12 13">CAS/NITR204</strain>
    </source>
</reference>
<dbReference type="BioCyc" id="MTUB1310114:G13A2-436-MONOMER"/>
<feature type="region of interest" description="Disordered" evidence="9">
    <location>
        <begin position="266"/>
        <end position="299"/>
    </location>
</feature>
<evidence type="ECO:0000256" key="1">
    <source>
        <dbReference type="ARBA" id="ARBA00004370"/>
    </source>
</evidence>
<dbReference type="PATRIC" id="fig|1310114.3.peg.630"/>
<dbReference type="Gene3D" id="3.40.50.1000">
    <property type="entry name" value="HAD superfamily/HAD-like"/>
    <property type="match status" value="1"/>
</dbReference>
<evidence type="ECO:0000313" key="12">
    <source>
        <dbReference type="EMBL" id="AGL25890.1"/>
    </source>
</evidence>
<feature type="domain" description="Cation-transporting P-type ATPase C-terminal" evidence="11">
    <location>
        <begin position="300"/>
        <end position="409"/>
    </location>
</feature>